<accession>A0A9Q3CSL2</accession>
<proteinExistence type="predicted"/>
<reference evidence="2" key="1">
    <citation type="submission" date="2021-03" db="EMBL/GenBank/DDBJ databases">
        <title>Draft genome sequence of rust myrtle Austropuccinia psidii MF-1, a brazilian biotype.</title>
        <authorList>
            <person name="Quecine M.C."/>
            <person name="Pachon D.M.R."/>
            <person name="Bonatelli M.L."/>
            <person name="Correr F.H."/>
            <person name="Franceschini L.M."/>
            <person name="Leite T.F."/>
            <person name="Margarido G.R.A."/>
            <person name="Almeida C.A."/>
            <person name="Ferrarezi J.A."/>
            <person name="Labate C.A."/>
        </authorList>
    </citation>
    <scope>NUCLEOTIDE SEQUENCE</scope>
    <source>
        <strain evidence="2">MF-1</strain>
    </source>
</reference>
<feature type="compositionally biased region" description="Acidic residues" evidence="1">
    <location>
        <begin position="37"/>
        <end position="50"/>
    </location>
</feature>
<evidence type="ECO:0000313" key="3">
    <source>
        <dbReference type="Proteomes" id="UP000765509"/>
    </source>
</evidence>
<dbReference type="Proteomes" id="UP000765509">
    <property type="component" value="Unassembled WGS sequence"/>
</dbReference>
<dbReference type="EMBL" id="AVOT02009460">
    <property type="protein sequence ID" value="MBW0488143.1"/>
    <property type="molecule type" value="Genomic_DNA"/>
</dbReference>
<evidence type="ECO:0000256" key="1">
    <source>
        <dbReference type="SAM" id="MobiDB-lite"/>
    </source>
</evidence>
<gene>
    <name evidence="2" type="ORF">O181_027858</name>
</gene>
<name>A0A9Q3CSL2_9BASI</name>
<evidence type="ECO:0000313" key="2">
    <source>
        <dbReference type="EMBL" id="MBW0488143.1"/>
    </source>
</evidence>
<organism evidence="2 3">
    <name type="scientific">Austropuccinia psidii MF-1</name>
    <dbReference type="NCBI Taxonomy" id="1389203"/>
    <lineage>
        <taxon>Eukaryota</taxon>
        <taxon>Fungi</taxon>
        <taxon>Dikarya</taxon>
        <taxon>Basidiomycota</taxon>
        <taxon>Pucciniomycotina</taxon>
        <taxon>Pucciniomycetes</taxon>
        <taxon>Pucciniales</taxon>
        <taxon>Sphaerophragmiaceae</taxon>
        <taxon>Austropuccinia</taxon>
    </lineage>
</organism>
<feature type="region of interest" description="Disordered" evidence="1">
    <location>
        <begin position="26"/>
        <end position="50"/>
    </location>
</feature>
<dbReference type="AlphaFoldDB" id="A0A9Q3CSL2"/>
<comment type="caution">
    <text evidence="2">The sequence shown here is derived from an EMBL/GenBank/DDBJ whole genome shotgun (WGS) entry which is preliminary data.</text>
</comment>
<dbReference type="OrthoDB" id="2516665at2759"/>
<sequence>MTRWVAFIQLVSFDLVHRSGKTFTLPDGLSRRPKEEEKEESERDDSDEEEDWIKPYAEFFLKEVCTSKVGKLSRNKINIEVPMKQEVFGKHMQEYLNSLKNAQSIGEEYLHKIERRSLNIYLEGGKLESRNQEHPQIVL</sequence>
<keyword evidence="3" id="KW-1185">Reference proteome</keyword>
<protein>
    <submittedName>
        <fullName evidence="2">Uncharacterized protein</fullName>
    </submittedName>
</protein>